<organism evidence="2 3">
    <name type="scientific">Micromonospora zhanjiangensis</name>
    <dbReference type="NCBI Taxonomy" id="1522057"/>
    <lineage>
        <taxon>Bacteria</taxon>
        <taxon>Bacillati</taxon>
        <taxon>Actinomycetota</taxon>
        <taxon>Actinomycetes</taxon>
        <taxon>Micromonosporales</taxon>
        <taxon>Micromonosporaceae</taxon>
        <taxon>Micromonospora</taxon>
    </lineage>
</organism>
<evidence type="ECO:0000256" key="1">
    <source>
        <dbReference type="SAM" id="MobiDB-lite"/>
    </source>
</evidence>
<protein>
    <submittedName>
        <fullName evidence="2">Uncharacterized protein</fullName>
    </submittedName>
</protein>
<feature type="compositionally biased region" description="Pro residues" evidence="1">
    <location>
        <begin position="27"/>
        <end position="41"/>
    </location>
</feature>
<evidence type="ECO:0000313" key="2">
    <source>
        <dbReference type="EMBL" id="MFC4107190.1"/>
    </source>
</evidence>
<comment type="caution">
    <text evidence="2">The sequence shown here is derived from an EMBL/GenBank/DDBJ whole genome shotgun (WGS) entry which is preliminary data.</text>
</comment>
<feature type="region of interest" description="Disordered" evidence="1">
    <location>
        <begin position="18"/>
        <end position="41"/>
    </location>
</feature>
<dbReference type="RefSeq" id="WP_377545805.1">
    <property type="nucleotide sequence ID" value="NZ_JBHSBN010000008.1"/>
</dbReference>
<name>A0ABV8KM50_9ACTN</name>
<proteinExistence type="predicted"/>
<sequence>MKFLVPVVPIAVELLRGRRRRRAAGPDPSPTVEPARPMPAE</sequence>
<dbReference type="Proteomes" id="UP001595868">
    <property type="component" value="Unassembled WGS sequence"/>
</dbReference>
<gene>
    <name evidence="2" type="ORF">ACFOX0_14810</name>
</gene>
<reference evidence="3" key="1">
    <citation type="journal article" date="2019" name="Int. J. Syst. Evol. Microbiol.">
        <title>The Global Catalogue of Microorganisms (GCM) 10K type strain sequencing project: providing services to taxonomists for standard genome sequencing and annotation.</title>
        <authorList>
            <consortium name="The Broad Institute Genomics Platform"/>
            <consortium name="The Broad Institute Genome Sequencing Center for Infectious Disease"/>
            <person name="Wu L."/>
            <person name="Ma J."/>
        </authorList>
    </citation>
    <scope>NUCLEOTIDE SEQUENCE [LARGE SCALE GENOMIC DNA]</scope>
    <source>
        <strain evidence="3">2902at01</strain>
    </source>
</reference>
<accession>A0ABV8KM50</accession>
<evidence type="ECO:0000313" key="3">
    <source>
        <dbReference type="Proteomes" id="UP001595868"/>
    </source>
</evidence>
<dbReference type="EMBL" id="JBHSBN010000008">
    <property type="protein sequence ID" value="MFC4107190.1"/>
    <property type="molecule type" value="Genomic_DNA"/>
</dbReference>
<keyword evidence="3" id="KW-1185">Reference proteome</keyword>